<evidence type="ECO:0000313" key="8">
    <source>
        <dbReference type="EMBL" id="ACI65713.1"/>
    </source>
</evidence>
<reference evidence="8 9" key="1">
    <citation type="journal article" date="2008" name="Nature">
        <title>The Phaeodactylum genome reveals the evolutionary history of diatom genomes.</title>
        <authorList>
            <person name="Bowler C."/>
            <person name="Allen A.E."/>
            <person name="Badger J.H."/>
            <person name="Grimwood J."/>
            <person name="Jabbari K."/>
            <person name="Kuo A."/>
            <person name="Maheswari U."/>
            <person name="Martens C."/>
            <person name="Maumus F."/>
            <person name="Otillar R.P."/>
            <person name="Rayko E."/>
            <person name="Salamov A."/>
            <person name="Vandepoele K."/>
            <person name="Beszteri B."/>
            <person name="Gruber A."/>
            <person name="Heijde M."/>
            <person name="Katinka M."/>
            <person name="Mock T."/>
            <person name="Valentin K."/>
            <person name="Verret F."/>
            <person name="Berges J.A."/>
            <person name="Brownlee C."/>
            <person name="Cadoret J.P."/>
            <person name="Chiovitti A."/>
            <person name="Choi C.J."/>
            <person name="Coesel S."/>
            <person name="De Martino A."/>
            <person name="Detter J.C."/>
            <person name="Durkin C."/>
            <person name="Falciatore A."/>
            <person name="Fournet J."/>
            <person name="Haruta M."/>
            <person name="Huysman M.J."/>
            <person name="Jenkins B.D."/>
            <person name="Jiroutova K."/>
            <person name="Jorgensen R.E."/>
            <person name="Joubert Y."/>
            <person name="Kaplan A."/>
            <person name="Kroger N."/>
            <person name="Kroth P.G."/>
            <person name="La Roche J."/>
            <person name="Lindquist E."/>
            <person name="Lommer M."/>
            <person name="Martin-Jezequel V."/>
            <person name="Lopez P.J."/>
            <person name="Lucas S."/>
            <person name="Mangogna M."/>
            <person name="McGinnis K."/>
            <person name="Medlin L.K."/>
            <person name="Montsant A."/>
            <person name="Oudot-Le Secq M.P."/>
            <person name="Napoli C."/>
            <person name="Obornik M."/>
            <person name="Parker M.S."/>
            <person name="Petit J.L."/>
            <person name="Porcel B.M."/>
            <person name="Poulsen N."/>
            <person name="Robison M."/>
            <person name="Rychlewski L."/>
            <person name="Rynearson T.A."/>
            <person name="Schmutz J."/>
            <person name="Shapiro H."/>
            <person name="Siaut M."/>
            <person name="Stanley M."/>
            <person name="Sussman M.R."/>
            <person name="Taylor A.R."/>
            <person name="Vardi A."/>
            <person name="von Dassow P."/>
            <person name="Vyverman W."/>
            <person name="Willis A."/>
            <person name="Wyrwicz L.S."/>
            <person name="Rokhsar D.S."/>
            <person name="Weissenbach J."/>
            <person name="Armbrust E.V."/>
            <person name="Green B.R."/>
            <person name="Van de Peer Y."/>
            <person name="Grigoriev I.V."/>
        </authorList>
    </citation>
    <scope>NUCLEOTIDE SEQUENCE [LARGE SCALE GENOMIC DNA]</scope>
    <source>
        <strain evidence="8 9">CCAP 1055/1</strain>
    </source>
</reference>
<dbReference type="SUPFAM" id="SSF53383">
    <property type="entry name" value="PLP-dependent transferases"/>
    <property type="match status" value="1"/>
</dbReference>
<dbReference type="CDD" id="cd00609">
    <property type="entry name" value="AAT_like"/>
    <property type="match status" value="1"/>
</dbReference>
<evidence type="ECO:0000256" key="5">
    <source>
        <dbReference type="ARBA" id="ARBA00022898"/>
    </source>
</evidence>
<dbReference type="InterPro" id="IPR004839">
    <property type="entry name" value="Aminotransferase_I/II_large"/>
</dbReference>
<dbReference type="GO" id="GO:0005737">
    <property type="term" value="C:cytoplasm"/>
    <property type="evidence" value="ECO:0007669"/>
    <property type="project" value="TreeGrafter"/>
</dbReference>
<dbReference type="InterPro" id="IPR051326">
    <property type="entry name" value="Kynurenine-oxoglutarate_AT"/>
</dbReference>
<evidence type="ECO:0000256" key="3">
    <source>
        <dbReference type="ARBA" id="ARBA00022576"/>
    </source>
</evidence>
<dbReference type="eggNOG" id="KOG0257">
    <property type="taxonomic scope" value="Eukaryota"/>
</dbReference>
<keyword evidence="3" id="KW-0032">Aminotransferase</keyword>
<dbReference type="InterPro" id="IPR015421">
    <property type="entry name" value="PyrdxlP-dep_Trfase_major"/>
</dbReference>
<dbReference type="InterPro" id="IPR015424">
    <property type="entry name" value="PyrdxlP-dep_Trfase"/>
</dbReference>
<proteinExistence type="inferred from homology"/>
<dbReference type="OrthoDB" id="2414662at2759"/>
<dbReference type="GO" id="GO:0030170">
    <property type="term" value="F:pyridoxal phosphate binding"/>
    <property type="evidence" value="ECO:0007669"/>
    <property type="project" value="InterPro"/>
</dbReference>
<comment type="similarity">
    <text evidence="2">Belongs to the class-I pyridoxal-phosphate-dependent aminotransferase family.</text>
</comment>
<comment type="cofactor">
    <cofactor evidence="1">
        <name>pyridoxal 5'-phosphate</name>
        <dbReference type="ChEBI" id="CHEBI:597326"/>
    </cofactor>
</comment>
<keyword evidence="9" id="KW-1185">Reference proteome</keyword>
<dbReference type="RefSeq" id="XP_002186243.1">
    <property type="nucleotide sequence ID" value="XM_002186207.1"/>
</dbReference>
<accession>B5Y5T2</accession>
<sequence length="459" mass="50248">MLLLLLACFARRTSSLTRPCSARLQRSALLSSTATADEAASSTNFRLAARLQGLDKPTVWQEFSPLAVEHQAVNLGQGFPDWDPPLFVQQAMRNAIDPAQARHANQYARPNAHLPLATVLAEDYSSRWPQVDLNPATQVATAVGCTNVLYCTLQALVGVGDQVILLEPAFDIYASQVRMAGGTPVYVPLRPTGHVHEGASQAFSLDLNELEAAVTPNTKVLILNTPHNPTGKIFSRDELEGIAAIVQKHPQLTIISDEVYEHILFDPAHEPHISMATILFDQTLTLSSSGKTFSCTGWKVGWAVGPPHLVQAVVAVQQWVNFSAPTPNQDAIAQALVEARQPFQGYDSYYAYLADEYLRKRGILVEALEAAGMTPIVPPGGFFIMADTITAAMPTNPMPRDWALSRWLTKEVGVTAIPPSAFYSEENVPLAQNLLRFAFCKGDDTLREAQTRLATYFQR</sequence>
<dbReference type="STRING" id="556484.B5Y5T2"/>
<organism evidence="8 9">
    <name type="scientific">Phaeodactylum tricornutum (strain CCAP 1055/1)</name>
    <dbReference type="NCBI Taxonomy" id="556484"/>
    <lineage>
        <taxon>Eukaryota</taxon>
        <taxon>Sar</taxon>
        <taxon>Stramenopiles</taxon>
        <taxon>Ochrophyta</taxon>
        <taxon>Bacillariophyta</taxon>
        <taxon>Bacillariophyceae</taxon>
        <taxon>Bacillariophycidae</taxon>
        <taxon>Naviculales</taxon>
        <taxon>Phaeodactylaceae</taxon>
        <taxon>Phaeodactylum</taxon>
    </lineage>
</organism>
<name>B5Y5T2_PHATC</name>
<protein>
    <recommendedName>
        <fullName evidence="7">Aminotransferase class I/classII large domain-containing protein</fullName>
    </recommendedName>
</protein>
<evidence type="ECO:0000313" key="9">
    <source>
        <dbReference type="Proteomes" id="UP000000759"/>
    </source>
</evidence>
<dbReference type="GeneID" id="7204065"/>
<keyword evidence="5" id="KW-0663">Pyridoxal phosphate</keyword>
<evidence type="ECO:0000259" key="7">
    <source>
        <dbReference type="Pfam" id="PF00155"/>
    </source>
</evidence>
<dbReference type="FunFam" id="3.40.640.10:FF:000024">
    <property type="entry name" value="Kynurenine--oxoglutarate transaminase 3"/>
    <property type="match status" value="1"/>
</dbReference>
<dbReference type="PaxDb" id="2850-Phatr10257"/>
<dbReference type="Gene3D" id="3.40.640.10">
    <property type="entry name" value="Type I PLP-dependent aspartate aminotransferase-like (Major domain)"/>
    <property type="match status" value="1"/>
</dbReference>
<evidence type="ECO:0000256" key="2">
    <source>
        <dbReference type="ARBA" id="ARBA00007441"/>
    </source>
</evidence>
<gene>
    <name evidence="8" type="ORF">PHATR_10257</name>
</gene>
<dbReference type="KEGG" id="pti:PHATR_10257"/>
<feature type="signal peptide" evidence="6">
    <location>
        <begin position="1"/>
        <end position="15"/>
    </location>
</feature>
<dbReference type="InParanoid" id="B5Y5T2"/>
<dbReference type="PANTHER" id="PTHR43807">
    <property type="entry name" value="FI04487P"/>
    <property type="match status" value="1"/>
</dbReference>
<evidence type="ECO:0000256" key="4">
    <source>
        <dbReference type="ARBA" id="ARBA00022679"/>
    </source>
</evidence>
<dbReference type="Proteomes" id="UP000000759">
    <property type="component" value="Chromosome 3"/>
</dbReference>
<feature type="chain" id="PRO_5012677668" description="Aminotransferase class I/classII large domain-containing protein" evidence="6">
    <location>
        <begin position="16"/>
        <end position="459"/>
    </location>
</feature>
<dbReference type="AlphaFoldDB" id="B5Y5T2"/>
<reference evidence="9" key="2">
    <citation type="submission" date="2008-08" db="EMBL/GenBank/DDBJ databases">
        <authorList>
            <consortium name="Diatom Consortium"/>
            <person name="Grigoriev I."/>
            <person name="Grimwood J."/>
            <person name="Kuo A."/>
            <person name="Otillar R.P."/>
            <person name="Salamov A."/>
            <person name="Detter J.C."/>
            <person name="Lindquist E."/>
            <person name="Shapiro H."/>
            <person name="Lucas S."/>
            <person name="Glavina del Rio T."/>
            <person name="Pitluck S."/>
            <person name="Rokhsar D."/>
            <person name="Bowler C."/>
        </authorList>
    </citation>
    <scope>GENOME REANNOTATION</scope>
    <source>
        <strain evidence="9">CCAP 1055/1</strain>
    </source>
</reference>
<dbReference type="EMBL" id="CP001142">
    <property type="protein sequence ID" value="ACI65713.1"/>
    <property type="molecule type" value="Genomic_DNA"/>
</dbReference>
<dbReference type="Gene3D" id="3.90.1150.10">
    <property type="entry name" value="Aspartate Aminotransferase, domain 1"/>
    <property type="match status" value="1"/>
</dbReference>
<evidence type="ECO:0000256" key="1">
    <source>
        <dbReference type="ARBA" id="ARBA00001933"/>
    </source>
</evidence>
<dbReference type="InterPro" id="IPR015422">
    <property type="entry name" value="PyrdxlP-dep_Trfase_small"/>
</dbReference>
<dbReference type="PANTHER" id="PTHR43807:SF20">
    <property type="entry name" value="FI04487P"/>
    <property type="match status" value="1"/>
</dbReference>
<dbReference type="Pfam" id="PF00155">
    <property type="entry name" value="Aminotran_1_2"/>
    <property type="match status" value="1"/>
</dbReference>
<keyword evidence="4" id="KW-0808">Transferase</keyword>
<dbReference type="HOGENOM" id="CLU_017584_4_0_1"/>
<feature type="domain" description="Aminotransferase class I/classII large" evidence="7">
    <location>
        <begin position="73"/>
        <end position="448"/>
    </location>
</feature>
<evidence type="ECO:0000256" key="6">
    <source>
        <dbReference type="SAM" id="SignalP"/>
    </source>
</evidence>
<keyword evidence="6" id="KW-0732">Signal</keyword>
<dbReference type="GO" id="GO:0016212">
    <property type="term" value="F:kynurenine-oxoglutarate transaminase activity"/>
    <property type="evidence" value="ECO:0007669"/>
    <property type="project" value="TreeGrafter"/>
</dbReference>